<evidence type="ECO:0000256" key="1">
    <source>
        <dbReference type="ARBA" id="ARBA00022603"/>
    </source>
</evidence>
<name>A0ABQ2MYJ7_9MICO</name>
<evidence type="ECO:0000259" key="4">
    <source>
        <dbReference type="Pfam" id="PF13649"/>
    </source>
</evidence>
<feature type="domain" description="Methyltransferase" evidence="4">
    <location>
        <begin position="47"/>
        <end position="137"/>
    </location>
</feature>
<dbReference type="GO" id="GO:0008168">
    <property type="term" value="F:methyltransferase activity"/>
    <property type="evidence" value="ECO:0007669"/>
    <property type="project" value="UniProtKB-KW"/>
</dbReference>
<dbReference type="CDD" id="cd02440">
    <property type="entry name" value="AdoMet_MTases"/>
    <property type="match status" value="1"/>
</dbReference>
<dbReference type="Proteomes" id="UP000638043">
    <property type="component" value="Unassembled WGS sequence"/>
</dbReference>
<keyword evidence="6" id="KW-1185">Reference proteome</keyword>
<dbReference type="PANTHER" id="PTHR43861">
    <property type="entry name" value="TRANS-ACONITATE 2-METHYLTRANSFERASE-RELATED"/>
    <property type="match status" value="1"/>
</dbReference>
<evidence type="ECO:0000256" key="3">
    <source>
        <dbReference type="SAM" id="MobiDB-lite"/>
    </source>
</evidence>
<dbReference type="EMBL" id="BMMQ01000002">
    <property type="protein sequence ID" value="GGO61957.1"/>
    <property type="molecule type" value="Genomic_DNA"/>
</dbReference>
<dbReference type="InterPro" id="IPR041698">
    <property type="entry name" value="Methyltransf_25"/>
</dbReference>
<dbReference type="RefSeq" id="WP_188700367.1">
    <property type="nucleotide sequence ID" value="NZ_BMMQ01000002.1"/>
</dbReference>
<reference evidence="6" key="1">
    <citation type="journal article" date="2019" name="Int. J. Syst. Evol. Microbiol.">
        <title>The Global Catalogue of Microorganisms (GCM) 10K type strain sequencing project: providing services to taxonomists for standard genome sequencing and annotation.</title>
        <authorList>
            <consortium name="The Broad Institute Genomics Platform"/>
            <consortium name="The Broad Institute Genome Sequencing Center for Infectious Disease"/>
            <person name="Wu L."/>
            <person name="Ma J."/>
        </authorList>
    </citation>
    <scope>NUCLEOTIDE SEQUENCE [LARGE SCALE GENOMIC DNA]</scope>
    <source>
        <strain evidence="6">CGMCC 4.7181</strain>
    </source>
</reference>
<feature type="region of interest" description="Disordered" evidence="3">
    <location>
        <begin position="177"/>
        <end position="209"/>
    </location>
</feature>
<accession>A0ABQ2MYJ7</accession>
<comment type="caution">
    <text evidence="5">The sequence shown here is derived from an EMBL/GenBank/DDBJ whole genome shotgun (WGS) entry which is preliminary data.</text>
</comment>
<dbReference type="GO" id="GO:0032259">
    <property type="term" value="P:methylation"/>
    <property type="evidence" value="ECO:0007669"/>
    <property type="project" value="UniProtKB-KW"/>
</dbReference>
<dbReference type="InterPro" id="IPR029063">
    <property type="entry name" value="SAM-dependent_MTases_sf"/>
</dbReference>
<dbReference type="Gene3D" id="3.40.50.150">
    <property type="entry name" value="Vaccinia Virus protein VP39"/>
    <property type="match status" value="1"/>
</dbReference>
<evidence type="ECO:0000256" key="2">
    <source>
        <dbReference type="ARBA" id="ARBA00022679"/>
    </source>
</evidence>
<proteinExistence type="predicted"/>
<evidence type="ECO:0000313" key="5">
    <source>
        <dbReference type="EMBL" id="GGO61957.1"/>
    </source>
</evidence>
<dbReference type="Pfam" id="PF13649">
    <property type="entry name" value="Methyltransf_25"/>
    <property type="match status" value="1"/>
</dbReference>
<sequence length="209" mass="22326">MTSEERVRRAYGVRADEYIRLLGSVAALSPLDAARIHRWSLGVTGKILDAGSGPGHWTAYLDGAGSDIEGLDLTPEFVAHARSAYPHVSYREGSVLALPHADASLGGLLAWYSLIHLDPDELSAALTEFARALAPGGSLLIGFFDGAEEEFDHAVTTARFWSVETMAGALERAGFVVQDSETRQDPGSRPHASIAARRATPESPRASSL</sequence>
<keyword evidence="2" id="KW-0808">Transferase</keyword>
<evidence type="ECO:0000313" key="6">
    <source>
        <dbReference type="Proteomes" id="UP000638043"/>
    </source>
</evidence>
<protein>
    <submittedName>
        <fullName evidence="5">Methyltransferase</fullName>
    </submittedName>
</protein>
<gene>
    <name evidence="5" type="ORF">GCM10010910_10990</name>
</gene>
<keyword evidence="1 5" id="KW-0489">Methyltransferase</keyword>
<organism evidence="5 6">
    <name type="scientific">Microbacterium nanhaiense</name>
    <dbReference type="NCBI Taxonomy" id="1301026"/>
    <lineage>
        <taxon>Bacteria</taxon>
        <taxon>Bacillati</taxon>
        <taxon>Actinomycetota</taxon>
        <taxon>Actinomycetes</taxon>
        <taxon>Micrococcales</taxon>
        <taxon>Microbacteriaceae</taxon>
        <taxon>Microbacterium</taxon>
    </lineage>
</organism>
<dbReference type="PANTHER" id="PTHR43861:SF1">
    <property type="entry name" value="TRANS-ACONITATE 2-METHYLTRANSFERASE"/>
    <property type="match status" value="1"/>
</dbReference>
<dbReference type="SUPFAM" id="SSF53335">
    <property type="entry name" value="S-adenosyl-L-methionine-dependent methyltransferases"/>
    <property type="match status" value="1"/>
</dbReference>